<keyword evidence="1" id="KW-0472">Membrane</keyword>
<protein>
    <submittedName>
        <fullName evidence="2">Uncharacterized protein</fullName>
    </submittedName>
</protein>
<dbReference type="AlphaFoldDB" id="A0A381W9U7"/>
<organism evidence="2">
    <name type="scientific">marine metagenome</name>
    <dbReference type="NCBI Taxonomy" id="408172"/>
    <lineage>
        <taxon>unclassified sequences</taxon>
        <taxon>metagenomes</taxon>
        <taxon>ecological metagenomes</taxon>
    </lineage>
</organism>
<keyword evidence="1" id="KW-0812">Transmembrane</keyword>
<dbReference type="EMBL" id="UINC01011133">
    <property type="protein sequence ID" value="SVA49265.1"/>
    <property type="molecule type" value="Genomic_DNA"/>
</dbReference>
<proteinExistence type="predicted"/>
<sequence>MKNIPFFLKFLGVSVLFVYVGMLALSTYLNIFFLKSITVSLSQMIRNKVDINSINVSFREGILFNINGLEIRSNQKNRILLSAEKISALITYSSLFSKNIKIKKYYIRQPNVYVQYLLPEFREKFPYFNLRKVVDGYPSDNKLENNVKRNLSYGEISPMTQPGVSGNNFWPPEPSVSLKNKFRSPIIKQIKNIIIHPEELIKPVEVTQARILFNEEINPSSLLNSLSGSFRIRVLKPNQNSFNLKIDKINAIAKEYRVVGEILGENFLSEDALIRADVIFLSSHIQGETKVKFQFPLKDVNNFKSLVKHIDLTGSMFSRNLRLPIKIINSHFPILEIRFKLRNGMVNYNLVAVCPRGYPQITKFEDGVITFKGGGSLNYINDNHVTMKINPFFSVKNCESPDYFKWLNELSGLKFFKEQNFISTNAHGKASLVIDYLPSAKNFSGKGSIYIKDLMLHSPADYSPKKSIEIKILSLAENQATLNWGDGRLTLIMDSKFSEGNVGLQGIINYKETDNKKPRTVDPYIKVNGFHLSTIIPSSGRQFSSTSRTLSADIKVEGIIKEKRYKYRLEGLFPLFKDRREIFK</sequence>
<feature type="transmembrane region" description="Helical" evidence="1">
    <location>
        <begin position="7"/>
        <end position="34"/>
    </location>
</feature>
<evidence type="ECO:0000256" key="1">
    <source>
        <dbReference type="SAM" id="Phobius"/>
    </source>
</evidence>
<accession>A0A381W9U7</accession>
<gene>
    <name evidence="2" type="ORF">METZ01_LOCUS102119</name>
</gene>
<reference evidence="2" key="1">
    <citation type="submission" date="2018-05" db="EMBL/GenBank/DDBJ databases">
        <authorList>
            <person name="Lanie J.A."/>
            <person name="Ng W.-L."/>
            <person name="Kazmierczak K.M."/>
            <person name="Andrzejewski T.M."/>
            <person name="Davidsen T.M."/>
            <person name="Wayne K.J."/>
            <person name="Tettelin H."/>
            <person name="Glass J.I."/>
            <person name="Rusch D."/>
            <person name="Podicherti R."/>
            <person name="Tsui H.-C.T."/>
            <person name="Winkler M.E."/>
        </authorList>
    </citation>
    <scope>NUCLEOTIDE SEQUENCE</scope>
</reference>
<keyword evidence="1" id="KW-1133">Transmembrane helix</keyword>
<name>A0A381W9U7_9ZZZZ</name>
<evidence type="ECO:0000313" key="2">
    <source>
        <dbReference type="EMBL" id="SVA49265.1"/>
    </source>
</evidence>